<dbReference type="SFLD" id="SFLDG01150">
    <property type="entry name" value="Main.1:_Beta-like"/>
    <property type="match status" value="1"/>
</dbReference>
<dbReference type="EMBL" id="BNCJ01000002">
    <property type="protein sequence ID" value="GHF39998.1"/>
    <property type="molecule type" value="Genomic_DNA"/>
</dbReference>
<protein>
    <submittedName>
        <fullName evidence="2">Glutathione S-transferase</fullName>
    </submittedName>
</protein>
<dbReference type="InterPro" id="IPR036249">
    <property type="entry name" value="Thioredoxin-like_sf"/>
</dbReference>
<evidence type="ECO:0000259" key="1">
    <source>
        <dbReference type="PROSITE" id="PS50404"/>
    </source>
</evidence>
<dbReference type="SFLD" id="SFLDS00019">
    <property type="entry name" value="Glutathione_Transferase_(cytos"/>
    <property type="match status" value="1"/>
</dbReference>
<reference evidence="2" key="2">
    <citation type="submission" date="2020-09" db="EMBL/GenBank/DDBJ databases">
        <authorList>
            <person name="Sun Q."/>
            <person name="Kim S."/>
        </authorList>
    </citation>
    <scope>NUCLEOTIDE SEQUENCE</scope>
    <source>
        <strain evidence="2">KCTC 42650</strain>
    </source>
</reference>
<dbReference type="CDD" id="cd03057">
    <property type="entry name" value="GST_N_Beta"/>
    <property type="match status" value="1"/>
</dbReference>
<dbReference type="AlphaFoldDB" id="A0A8J3GVE5"/>
<dbReference type="Pfam" id="PF13409">
    <property type="entry name" value="GST_N_2"/>
    <property type="match status" value="1"/>
</dbReference>
<organism evidence="2 3">
    <name type="scientific">Seohaeicola zhoushanensis</name>
    <dbReference type="NCBI Taxonomy" id="1569283"/>
    <lineage>
        <taxon>Bacteria</taxon>
        <taxon>Pseudomonadati</taxon>
        <taxon>Pseudomonadota</taxon>
        <taxon>Alphaproteobacteria</taxon>
        <taxon>Rhodobacterales</taxon>
        <taxon>Roseobacteraceae</taxon>
        <taxon>Seohaeicola</taxon>
    </lineage>
</organism>
<dbReference type="CDD" id="cd03188">
    <property type="entry name" value="GST_C_Beta"/>
    <property type="match status" value="1"/>
</dbReference>
<evidence type="ECO:0000313" key="3">
    <source>
        <dbReference type="Proteomes" id="UP000626220"/>
    </source>
</evidence>
<comment type="caution">
    <text evidence="2">The sequence shown here is derived from an EMBL/GenBank/DDBJ whole genome shotgun (WGS) entry which is preliminary data.</text>
</comment>
<dbReference type="Proteomes" id="UP000626220">
    <property type="component" value="Unassembled WGS sequence"/>
</dbReference>
<dbReference type="SUPFAM" id="SSF52833">
    <property type="entry name" value="Thioredoxin-like"/>
    <property type="match status" value="1"/>
</dbReference>
<dbReference type="SUPFAM" id="SSF47616">
    <property type="entry name" value="GST C-terminal domain-like"/>
    <property type="match status" value="1"/>
</dbReference>
<sequence length="203" mass="22694">MKLHFSPNSCSNGIHVILEEIGVPYESVRVNFQNREQFSEGFRAINPKGKVPTLVRDDGSVLTEYQAIAFWLGRSFPEAGLLAQDIEGQARALELMDYMVATVHMRGFTFIFAPQRFTAVEAAHDEIRAHGRGIVTDGFAQLGEVLGGRDWLLGDYSIADATMFYLTTWGRGREIPMPDNVSTFHDRMLARPAVQRMLAKSAV</sequence>
<dbReference type="PROSITE" id="PS50404">
    <property type="entry name" value="GST_NTER"/>
    <property type="match status" value="1"/>
</dbReference>
<dbReference type="Gene3D" id="3.40.30.10">
    <property type="entry name" value="Glutaredoxin"/>
    <property type="match status" value="1"/>
</dbReference>
<dbReference type="InterPro" id="IPR004045">
    <property type="entry name" value="Glutathione_S-Trfase_N"/>
</dbReference>
<dbReference type="PANTHER" id="PTHR44051:SF8">
    <property type="entry name" value="GLUTATHIONE S-TRANSFERASE GSTA"/>
    <property type="match status" value="1"/>
</dbReference>
<name>A0A8J3GVE5_9RHOB</name>
<reference evidence="2" key="1">
    <citation type="journal article" date="2014" name="Int. J. Syst. Evol. Microbiol.">
        <title>Complete genome sequence of Corynebacterium casei LMG S-19264T (=DSM 44701T), isolated from a smear-ripened cheese.</title>
        <authorList>
            <consortium name="US DOE Joint Genome Institute (JGI-PGF)"/>
            <person name="Walter F."/>
            <person name="Albersmeier A."/>
            <person name="Kalinowski J."/>
            <person name="Ruckert C."/>
        </authorList>
    </citation>
    <scope>NUCLEOTIDE SEQUENCE</scope>
    <source>
        <strain evidence="2">KCTC 42650</strain>
    </source>
</reference>
<dbReference type="RefSeq" id="WP_189678898.1">
    <property type="nucleotide sequence ID" value="NZ_BNCJ01000002.1"/>
</dbReference>
<accession>A0A8J3GVE5</accession>
<dbReference type="PANTHER" id="PTHR44051">
    <property type="entry name" value="GLUTATHIONE S-TRANSFERASE-RELATED"/>
    <property type="match status" value="1"/>
</dbReference>
<dbReference type="Gene3D" id="1.20.1050.10">
    <property type="match status" value="1"/>
</dbReference>
<dbReference type="InterPro" id="IPR040079">
    <property type="entry name" value="Glutathione_S-Trfase"/>
</dbReference>
<keyword evidence="3" id="KW-1185">Reference proteome</keyword>
<gene>
    <name evidence="2" type="primary">gsT</name>
    <name evidence="2" type="ORF">GCM10017056_09440</name>
</gene>
<proteinExistence type="predicted"/>
<dbReference type="SFLD" id="SFLDG00358">
    <property type="entry name" value="Main_(cytGST)"/>
    <property type="match status" value="1"/>
</dbReference>
<evidence type="ECO:0000313" key="2">
    <source>
        <dbReference type="EMBL" id="GHF39998.1"/>
    </source>
</evidence>
<dbReference type="InterPro" id="IPR036282">
    <property type="entry name" value="Glutathione-S-Trfase_C_sf"/>
</dbReference>
<feature type="domain" description="GST N-terminal" evidence="1">
    <location>
        <begin position="1"/>
        <end position="80"/>
    </location>
</feature>